<dbReference type="AlphaFoldDB" id="A0A9D9DUK0"/>
<reference evidence="2" key="1">
    <citation type="submission" date="2020-10" db="EMBL/GenBank/DDBJ databases">
        <authorList>
            <person name="Gilroy R."/>
        </authorList>
    </citation>
    <scope>NUCLEOTIDE SEQUENCE</scope>
    <source>
        <strain evidence="2">2889</strain>
    </source>
</reference>
<proteinExistence type="predicted"/>
<evidence type="ECO:0000313" key="2">
    <source>
        <dbReference type="EMBL" id="MBO8432691.1"/>
    </source>
</evidence>
<evidence type="ECO:0008006" key="4">
    <source>
        <dbReference type="Google" id="ProtNLM"/>
    </source>
</evidence>
<feature type="chain" id="PRO_5039095035" description="Lipoprotein" evidence="1">
    <location>
        <begin position="23"/>
        <end position="174"/>
    </location>
</feature>
<name>A0A9D9DUK0_9BACT</name>
<comment type="caution">
    <text evidence="2">The sequence shown here is derived from an EMBL/GenBank/DDBJ whole genome shotgun (WGS) entry which is preliminary data.</text>
</comment>
<dbReference type="EMBL" id="JADIMZ010000083">
    <property type="protein sequence ID" value="MBO8432691.1"/>
    <property type="molecule type" value="Genomic_DNA"/>
</dbReference>
<protein>
    <recommendedName>
        <fullName evidence="4">Lipoprotein</fullName>
    </recommendedName>
</protein>
<gene>
    <name evidence="2" type="ORF">IAB08_05305</name>
</gene>
<reference evidence="2" key="2">
    <citation type="journal article" date="2021" name="PeerJ">
        <title>Extensive microbial diversity within the chicken gut microbiome revealed by metagenomics and culture.</title>
        <authorList>
            <person name="Gilroy R."/>
            <person name="Ravi A."/>
            <person name="Getino M."/>
            <person name="Pursley I."/>
            <person name="Horton D.L."/>
            <person name="Alikhan N.F."/>
            <person name="Baker D."/>
            <person name="Gharbi K."/>
            <person name="Hall N."/>
            <person name="Watson M."/>
            <person name="Adriaenssens E.M."/>
            <person name="Foster-Nyarko E."/>
            <person name="Jarju S."/>
            <person name="Secka A."/>
            <person name="Antonio M."/>
            <person name="Oren A."/>
            <person name="Chaudhuri R.R."/>
            <person name="La Ragione R."/>
            <person name="Hildebrand F."/>
            <person name="Pallen M.J."/>
        </authorList>
    </citation>
    <scope>NUCLEOTIDE SEQUENCE</scope>
    <source>
        <strain evidence="2">2889</strain>
    </source>
</reference>
<evidence type="ECO:0000256" key="1">
    <source>
        <dbReference type="SAM" id="SignalP"/>
    </source>
</evidence>
<feature type="signal peptide" evidence="1">
    <location>
        <begin position="1"/>
        <end position="22"/>
    </location>
</feature>
<dbReference type="PROSITE" id="PS51257">
    <property type="entry name" value="PROKAR_LIPOPROTEIN"/>
    <property type="match status" value="1"/>
</dbReference>
<sequence length="174" mass="19400">MKKNLFYALGLTLSLSVAISCVQGNLDTQDNKRNPVEATAQWLSNPDTKGDPVIGIRTRVGHTKENCDQSCTKKGSNIHISCQGRGSECSMVGNIKMEPIVKAMTTQPTLTGICLYPEDISDEETFAMPSRSFKIDNTEQWLNIPEQILHRHPESHCFIIKSITFTDSPLYLNL</sequence>
<keyword evidence="1" id="KW-0732">Signal</keyword>
<organism evidence="2 3">
    <name type="scientific">Candidatus Pullibacteroides excrementavium</name>
    <dbReference type="NCBI Taxonomy" id="2840905"/>
    <lineage>
        <taxon>Bacteria</taxon>
        <taxon>Pseudomonadati</taxon>
        <taxon>Bacteroidota</taxon>
        <taxon>Bacteroidia</taxon>
        <taxon>Bacteroidales</taxon>
        <taxon>Candidatus Pullibacteroides</taxon>
    </lineage>
</organism>
<evidence type="ECO:0000313" key="3">
    <source>
        <dbReference type="Proteomes" id="UP000823612"/>
    </source>
</evidence>
<accession>A0A9D9DUK0</accession>
<dbReference type="Proteomes" id="UP000823612">
    <property type="component" value="Unassembled WGS sequence"/>
</dbReference>